<organism evidence="6 7">
    <name type="scientific">Sporolactobacillus kofuensis</name>
    <dbReference type="NCBI Taxonomy" id="269672"/>
    <lineage>
        <taxon>Bacteria</taxon>
        <taxon>Bacillati</taxon>
        <taxon>Bacillota</taxon>
        <taxon>Bacilli</taxon>
        <taxon>Bacillales</taxon>
        <taxon>Sporolactobacillaceae</taxon>
        <taxon>Sporolactobacillus</taxon>
    </lineage>
</organism>
<dbReference type="Pfam" id="PF00700">
    <property type="entry name" value="Flagellin_C"/>
    <property type="match status" value="1"/>
</dbReference>
<evidence type="ECO:0000313" key="7">
    <source>
        <dbReference type="Proteomes" id="UP001596267"/>
    </source>
</evidence>
<dbReference type="InterPro" id="IPR036465">
    <property type="entry name" value="vWFA_dom_sf"/>
</dbReference>
<evidence type="ECO:0000256" key="2">
    <source>
        <dbReference type="ARBA" id="ARBA00020110"/>
    </source>
</evidence>
<dbReference type="Pfam" id="PF00669">
    <property type="entry name" value="Flagellin_N"/>
    <property type="match status" value="1"/>
</dbReference>
<dbReference type="InterPro" id="IPR001029">
    <property type="entry name" value="Flagellin_N"/>
</dbReference>
<keyword evidence="7" id="KW-1185">Reference proteome</keyword>
<comment type="subcellular location">
    <subcellularLocation>
        <location evidence="4">Secreted</location>
    </subcellularLocation>
    <subcellularLocation>
        <location evidence="4">Bacterial flagellum</location>
    </subcellularLocation>
</comment>
<accession>A0ABW1WBI5</accession>
<gene>
    <name evidence="6" type="ORF">ACFP7A_04945</name>
</gene>
<name>A0ABW1WBI5_9BACL</name>
<dbReference type="PRINTS" id="PR00207">
    <property type="entry name" value="FLAGELLIN"/>
</dbReference>
<protein>
    <recommendedName>
        <fullName evidence="2 4">Flagellin</fullName>
    </recommendedName>
</protein>
<evidence type="ECO:0000313" key="6">
    <source>
        <dbReference type="EMBL" id="MFC6385943.1"/>
    </source>
</evidence>
<proteinExistence type="inferred from homology"/>
<keyword evidence="6" id="KW-0969">Cilium</keyword>
<sequence length="490" mass="52365">MIINHNISALLASNQLNVNNRANEKALRKLSSGSRITRASDDAAGLAISQKMKAQIRGLEQARRNIQDGMSLLQTGESGLSEIEDPNLLRMRELAVQAANGTLSSEDRSMIQEELEGLKSSINAIATNTEFNRIKLLSPPIETTPPSSTSGKSDIAFVVDVSGSMGGTIDNVISNLDGFVDKLKSQGVDYQLGLVSYSDSSIGEPLSKWAFTDDVAAFKNNMETMRSHMLGGGDMNESGLEGIMDPEKGAISLPLRPDASKQFILITDAPVHDTSADGDGGDGLSAYDIDDTAQKLAEDHIKLTVVGPTSGEASVQLKRLSDTTGGSYLNLYGPFSTQLDALAEQIVDDSGSSADDDKMPVLTLQTGANSGETFSIELFDARTAQLGIDHVAVDPIEEAEKSIGMIDHAIEKISTQRAKFGSYQNALAHEASNVENYATNITSAESRISDADVAKEVMELTKSNILQQSAMDMLSQADQLSSNVLNLLKE</sequence>
<keyword evidence="6" id="KW-0966">Cell projection</keyword>
<dbReference type="Gene3D" id="1.20.1330.10">
    <property type="entry name" value="f41 fragment of flagellin, N-terminal domain"/>
    <property type="match status" value="1"/>
</dbReference>
<comment type="similarity">
    <text evidence="1 4">Belongs to the bacterial flagellin family.</text>
</comment>
<dbReference type="Proteomes" id="UP001596267">
    <property type="component" value="Unassembled WGS sequence"/>
</dbReference>
<dbReference type="PANTHER" id="PTHR42792:SF2">
    <property type="entry name" value="FLAGELLIN"/>
    <property type="match status" value="1"/>
</dbReference>
<dbReference type="CDD" id="cd00198">
    <property type="entry name" value="vWFA"/>
    <property type="match status" value="1"/>
</dbReference>
<dbReference type="InterPro" id="IPR046358">
    <property type="entry name" value="Flagellin_C"/>
</dbReference>
<comment type="function">
    <text evidence="4">Flagellin is the subunit protein which polymerizes to form the filaments of bacterial flagella.</text>
</comment>
<comment type="caution">
    <text evidence="6">The sequence shown here is derived from an EMBL/GenBank/DDBJ whole genome shotgun (WGS) entry which is preliminary data.</text>
</comment>
<dbReference type="SUPFAM" id="SSF64518">
    <property type="entry name" value="Phase 1 flagellin"/>
    <property type="match status" value="1"/>
</dbReference>
<dbReference type="RefSeq" id="WP_253052353.1">
    <property type="nucleotide sequence ID" value="NZ_JAMXWN010000002.1"/>
</dbReference>
<keyword evidence="3 4" id="KW-0975">Bacterial flagellum</keyword>
<evidence type="ECO:0000259" key="5">
    <source>
        <dbReference type="PROSITE" id="PS50234"/>
    </source>
</evidence>
<dbReference type="PROSITE" id="PS50234">
    <property type="entry name" value="VWFA"/>
    <property type="match status" value="1"/>
</dbReference>
<dbReference type="Gene3D" id="3.40.50.410">
    <property type="entry name" value="von Willebrand factor, type A domain"/>
    <property type="match status" value="1"/>
</dbReference>
<dbReference type="EMBL" id="JBHSTQ010000003">
    <property type="protein sequence ID" value="MFC6385943.1"/>
    <property type="molecule type" value="Genomic_DNA"/>
</dbReference>
<keyword evidence="4" id="KW-0964">Secreted</keyword>
<dbReference type="InterPro" id="IPR002035">
    <property type="entry name" value="VWF_A"/>
</dbReference>
<evidence type="ECO:0000256" key="3">
    <source>
        <dbReference type="ARBA" id="ARBA00023143"/>
    </source>
</evidence>
<dbReference type="PANTHER" id="PTHR42792">
    <property type="entry name" value="FLAGELLIN"/>
    <property type="match status" value="1"/>
</dbReference>
<keyword evidence="6" id="KW-0282">Flagellum</keyword>
<dbReference type="SMART" id="SM00327">
    <property type="entry name" value="VWA"/>
    <property type="match status" value="1"/>
</dbReference>
<feature type="domain" description="VWFA" evidence="5">
    <location>
        <begin position="154"/>
        <end position="346"/>
    </location>
</feature>
<reference evidence="7" key="1">
    <citation type="journal article" date="2019" name="Int. J. Syst. Evol. Microbiol.">
        <title>The Global Catalogue of Microorganisms (GCM) 10K type strain sequencing project: providing services to taxonomists for standard genome sequencing and annotation.</title>
        <authorList>
            <consortium name="The Broad Institute Genomics Platform"/>
            <consortium name="The Broad Institute Genome Sequencing Center for Infectious Disease"/>
            <person name="Wu L."/>
            <person name="Ma J."/>
        </authorList>
    </citation>
    <scope>NUCLEOTIDE SEQUENCE [LARGE SCALE GENOMIC DNA]</scope>
    <source>
        <strain evidence="7">CCUG 42001</strain>
    </source>
</reference>
<evidence type="ECO:0000256" key="4">
    <source>
        <dbReference type="RuleBase" id="RU362073"/>
    </source>
</evidence>
<dbReference type="Pfam" id="PF00092">
    <property type="entry name" value="VWA"/>
    <property type="match status" value="1"/>
</dbReference>
<evidence type="ECO:0000256" key="1">
    <source>
        <dbReference type="ARBA" id="ARBA00005709"/>
    </source>
</evidence>
<dbReference type="InterPro" id="IPR001492">
    <property type="entry name" value="Flagellin"/>
</dbReference>